<comment type="caution">
    <text evidence="1">The sequence shown here is derived from an EMBL/GenBank/DDBJ whole genome shotgun (WGS) entry which is preliminary data.</text>
</comment>
<gene>
    <name evidence="1" type="ORF">GGR23_001948</name>
</gene>
<reference evidence="1 2" key="1">
    <citation type="submission" date="2020-08" db="EMBL/GenBank/DDBJ databases">
        <title>Genomic Encyclopedia of Type Strains, Phase IV (KMG-IV): sequencing the most valuable type-strain genomes for metagenomic binning, comparative biology and taxonomic classification.</title>
        <authorList>
            <person name="Goeker M."/>
        </authorList>
    </citation>
    <scope>NUCLEOTIDE SEQUENCE [LARGE SCALE GENOMIC DNA]</scope>
    <source>
        <strain evidence="1 2">DSM 29853</strain>
    </source>
</reference>
<evidence type="ECO:0000313" key="2">
    <source>
        <dbReference type="Proteomes" id="UP000528286"/>
    </source>
</evidence>
<proteinExistence type="predicted"/>
<dbReference type="Proteomes" id="UP000528286">
    <property type="component" value="Unassembled WGS sequence"/>
</dbReference>
<dbReference type="InterPro" id="IPR013783">
    <property type="entry name" value="Ig-like_fold"/>
</dbReference>
<dbReference type="Gene3D" id="2.60.40.10">
    <property type="entry name" value="Immunoglobulins"/>
    <property type="match status" value="1"/>
</dbReference>
<protein>
    <submittedName>
        <fullName evidence="1">VCBS repeat-containing protein</fullName>
    </submittedName>
</protein>
<dbReference type="RefSeq" id="WP_183366050.1">
    <property type="nucleotide sequence ID" value="NZ_JACIEZ010000003.1"/>
</dbReference>
<name>A0A7W6J6D9_9HYPH</name>
<keyword evidence="2" id="KW-1185">Reference proteome</keyword>
<evidence type="ECO:0000313" key="1">
    <source>
        <dbReference type="EMBL" id="MBB4064761.1"/>
    </source>
</evidence>
<accession>A0A7W6J6D9</accession>
<dbReference type="AlphaFoldDB" id="A0A7W6J6D9"/>
<dbReference type="EMBL" id="JACIEZ010000003">
    <property type="protein sequence ID" value="MBB4064761.1"/>
    <property type="molecule type" value="Genomic_DNA"/>
</dbReference>
<sequence length="390" mass="42327">MTDTIFGFSGTVTQGALSQQYTSWLTSEVASMSENLAYDAFKDGMAVTEAIALRSAIQAGTFTLSNLFTAAQSKTGAVTDVAGKPDPLMTVTYTVDGVEKSYTIHLAEFMSGEARSTWKDSGKNGQFHTREYLTDVNHDLPSDYNEHWDDLNQAPTAQNYDFGNLQETDANADGSHQAGDFTVSIDLDTLVSDDKPISELSFSVGTLPDGVTFDQNTHQIIVDQNSAAFDFLKKGETKTYKIEYTVTDKEGLSAKAEVSFTVVGTADKYHDTQTFSFEKTDGSAQGSGFTHTFFLHEGFDYSGLVNVSGDGDLNQKNESVKFTVDGSGWTYQGTENGNDGQLDTLTHYAHDFGLSSVQLSDGKVIVTGDFSSPVANGSTANVTLDYDYWM</sequence>
<organism evidence="1 2">
    <name type="scientific">Gellertiella hungarica</name>
    <dbReference type="NCBI Taxonomy" id="1572859"/>
    <lineage>
        <taxon>Bacteria</taxon>
        <taxon>Pseudomonadati</taxon>
        <taxon>Pseudomonadota</taxon>
        <taxon>Alphaproteobacteria</taxon>
        <taxon>Hyphomicrobiales</taxon>
        <taxon>Rhizobiaceae</taxon>
        <taxon>Gellertiella</taxon>
    </lineage>
</organism>